<dbReference type="STRING" id="763406.A0A1E3NK58"/>
<comment type="pathway">
    <text evidence="2 12">Sulfur metabolism; hydrogen sulfide biosynthesis; sulfite from sulfate: step 2/3.</text>
</comment>
<dbReference type="AlphaFoldDB" id="A0A1E3NK58"/>
<reference evidence="14 15" key="1">
    <citation type="journal article" date="2016" name="Proc. Natl. Acad. Sci. U.S.A.">
        <title>Comparative genomics of biotechnologically important yeasts.</title>
        <authorList>
            <person name="Riley R."/>
            <person name="Haridas S."/>
            <person name="Wolfe K.H."/>
            <person name="Lopes M.R."/>
            <person name="Hittinger C.T."/>
            <person name="Goeker M."/>
            <person name="Salamov A.A."/>
            <person name="Wisecaver J.H."/>
            <person name="Long T.M."/>
            <person name="Calvey C.H."/>
            <person name="Aerts A.L."/>
            <person name="Barry K.W."/>
            <person name="Choi C."/>
            <person name="Clum A."/>
            <person name="Coughlan A.Y."/>
            <person name="Deshpande S."/>
            <person name="Douglass A.P."/>
            <person name="Hanson S.J."/>
            <person name="Klenk H.-P."/>
            <person name="LaButti K.M."/>
            <person name="Lapidus A."/>
            <person name="Lindquist E.A."/>
            <person name="Lipzen A.M."/>
            <person name="Meier-Kolthoff J.P."/>
            <person name="Ohm R.A."/>
            <person name="Otillar R.P."/>
            <person name="Pangilinan J.L."/>
            <person name="Peng Y."/>
            <person name="Rokas A."/>
            <person name="Rosa C.A."/>
            <person name="Scheuner C."/>
            <person name="Sibirny A.A."/>
            <person name="Slot J.C."/>
            <person name="Stielow J.B."/>
            <person name="Sun H."/>
            <person name="Kurtzman C.P."/>
            <person name="Blackwell M."/>
            <person name="Grigoriev I.V."/>
            <person name="Jeffries T.W."/>
        </authorList>
    </citation>
    <scope>NUCLEOTIDE SEQUENCE [LARGE SCALE GENOMIC DNA]</scope>
    <source>
        <strain evidence="14 15">NRRL Y-2026</strain>
    </source>
</reference>
<comment type="catalytic activity">
    <reaction evidence="1 12">
        <text>adenosine 5'-phosphosulfate + ATP = 3'-phosphoadenylyl sulfate + ADP + H(+)</text>
        <dbReference type="Rhea" id="RHEA:24152"/>
        <dbReference type="ChEBI" id="CHEBI:15378"/>
        <dbReference type="ChEBI" id="CHEBI:30616"/>
        <dbReference type="ChEBI" id="CHEBI:58243"/>
        <dbReference type="ChEBI" id="CHEBI:58339"/>
        <dbReference type="ChEBI" id="CHEBI:456216"/>
        <dbReference type="EC" id="2.7.1.25"/>
    </reaction>
</comment>
<keyword evidence="11" id="KW-0198">Cysteine biosynthesis</keyword>
<dbReference type="GeneID" id="30177871"/>
<dbReference type="EMBL" id="KV454003">
    <property type="protein sequence ID" value="ODQ46509.1"/>
    <property type="molecule type" value="Genomic_DNA"/>
</dbReference>
<feature type="domain" description="APS kinase" evidence="13">
    <location>
        <begin position="24"/>
        <end position="174"/>
    </location>
</feature>
<gene>
    <name evidence="14" type="ORF">PICMEDRAFT_16378</name>
</gene>
<keyword evidence="10" id="KW-0028">Amino-acid biosynthesis</keyword>
<evidence type="ECO:0000256" key="3">
    <source>
        <dbReference type="ARBA" id="ARBA00007008"/>
    </source>
</evidence>
<evidence type="ECO:0000313" key="15">
    <source>
        <dbReference type="Proteomes" id="UP000094455"/>
    </source>
</evidence>
<dbReference type="GO" id="GO:0070814">
    <property type="term" value="P:hydrogen sulfide biosynthetic process"/>
    <property type="evidence" value="ECO:0007669"/>
    <property type="project" value="UniProtKB-UniPathway"/>
</dbReference>
<dbReference type="PANTHER" id="PTHR11055">
    <property type="entry name" value="BIFUNCTIONAL 3'-PHOSPHOADENOSINE 5'-PHOSPHOSULFATE SYNTHASE"/>
    <property type="match status" value="1"/>
</dbReference>
<keyword evidence="10" id="KW-0486">Methionine biosynthesis</keyword>
<dbReference type="GO" id="GO:0019379">
    <property type="term" value="P:sulfate assimilation, phosphoadenylyl sulfate reduction by phosphoadenylyl-sulfate reductase (thioredoxin)"/>
    <property type="evidence" value="ECO:0007669"/>
    <property type="project" value="EnsemblFungi"/>
</dbReference>
<dbReference type="RefSeq" id="XP_019017622.1">
    <property type="nucleotide sequence ID" value="XM_019161184.1"/>
</dbReference>
<accession>A0A1E3NK58</accession>
<keyword evidence="8 12" id="KW-0418">Kinase</keyword>
<evidence type="ECO:0000256" key="9">
    <source>
        <dbReference type="ARBA" id="ARBA00022840"/>
    </source>
</evidence>
<evidence type="ECO:0000256" key="1">
    <source>
        <dbReference type="ARBA" id="ARBA00001823"/>
    </source>
</evidence>
<dbReference type="InterPro" id="IPR059117">
    <property type="entry name" value="APS_kinase_dom"/>
</dbReference>
<protein>
    <recommendedName>
        <fullName evidence="5 12">Adenylyl-sulfate kinase</fullName>
        <ecNumber evidence="4 12">2.7.1.25</ecNumber>
    </recommendedName>
</protein>
<comment type="similarity">
    <text evidence="3 12">Belongs to the APS kinase family.</text>
</comment>
<dbReference type="Gene3D" id="3.40.50.300">
    <property type="entry name" value="P-loop containing nucleotide triphosphate hydrolases"/>
    <property type="match status" value="1"/>
</dbReference>
<evidence type="ECO:0000256" key="12">
    <source>
        <dbReference type="RuleBase" id="RU004347"/>
    </source>
</evidence>
<keyword evidence="6 12" id="KW-0808">Transferase</keyword>
<evidence type="ECO:0000256" key="4">
    <source>
        <dbReference type="ARBA" id="ARBA00012121"/>
    </source>
</evidence>
<dbReference type="Proteomes" id="UP000094455">
    <property type="component" value="Unassembled WGS sequence"/>
</dbReference>
<dbReference type="Pfam" id="PF01583">
    <property type="entry name" value="APS_kinase"/>
    <property type="match status" value="1"/>
</dbReference>
<keyword evidence="15" id="KW-1185">Reference proteome</keyword>
<name>A0A1E3NK58_9ASCO</name>
<dbReference type="SUPFAM" id="SSF52540">
    <property type="entry name" value="P-loop containing nucleoside triphosphate hydrolases"/>
    <property type="match status" value="1"/>
</dbReference>
<evidence type="ECO:0000256" key="8">
    <source>
        <dbReference type="ARBA" id="ARBA00022777"/>
    </source>
</evidence>
<dbReference type="OrthoDB" id="506431at2759"/>
<evidence type="ECO:0000313" key="14">
    <source>
        <dbReference type="EMBL" id="ODQ46509.1"/>
    </source>
</evidence>
<keyword evidence="7 12" id="KW-0547">Nucleotide-binding</keyword>
<sequence length="199" mass="22481">MATNITWHHNLTHDERKELVKQNGATLWFTGLSASGKSTVACALEQKLLQEGIQSYRLDGDNVRFGLNKDLGFSEKDRNENIRRISEVSKLFADSCVISLTSFISPYRADRDAARKLHEEANLPFVEVFVDVPLAVAEQRDPKGLYKKAREGLIKNFTGIDDPYEAPEHPEIHLNTHEQSVEECVSTIVAYLKQKQIVA</sequence>
<dbReference type="GO" id="GO:0009086">
    <property type="term" value="P:methionine biosynthetic process"/>
    <property type="evidence" value="ECO:0007669"/>
    <property type="project" value="UniProtKB-KW"/>
</dbReference>
<dbReference type="CDD" id="cd02027">
    <property type="entry name" value="APSK"/>
    <property type="match status" value="1"/>
</dbReference>
<dbReference type="NCBIfam" id="TIGR00455">
    <property type="entry name" value="apsK"/>
    <property type="match status" value="1"/>
</dbReference>
<keyword evidence="9 12" id="KW-0067">ATP-binding</keyword>
<evidence type="ECO:0000256" key="11">
    <source>
        <dbReference type="ARBA" id="ARBA00023192"/>
    </source>
</evidence>
<dbReference type="GO" id="GO:0005524">
    <property type="term" value="F:ATP binding"/>
    <property type="evidence" value="ECO:0007669"/>
    <property type="project" value="UniProtKB-KW"/>
</dbReference>
<evidence type="ECO:0000259" key="13">
    <source>
        <dbReference type="Pfam" id="PF01583"/>
    </source>
</evidence>
<evidence type="ECO:0000256" key="5">
    <source>
        <dbReference type="ARBA" id="ARBA00018163"/>
    </source>
</evidence>
<dbReference type="FunFam" id="3.40.50.300:FF:000212">
    <property type="entry name" value="Adenylyl-sulfate kinase"/>
    <property type="match status" value="1"/>
</dbReference>
<dbReference type="InterPro" id="IPR027417">
    <property type="entry name" value="P-loop_NTPase"/>
</dbReference>
<evidence type="ECO:0000256" key="2">
    <source>
        <dbReference type="ARBA" id="ARBA00004806"/>
    </source>
</evidence>
<dbReference type="PANTHER" id="PTHR11055:SF1">
    <property type="entry name" value="PAPS SYNTHETASE, ISOFORM D"/>
    <property type="match status" value="1"/>
</dbReference>
<dbReference type="NCBIfam" id="NF003013">
    <property type="entry name" value="PRK03846.1"/>
    <property type="match status" value="1"/>
</dbReference>
<dbReference type="GO" id="GO:0019344">
    <property type="term" value="P:cysteine biosynthetic process"/>
    <property type="evidence" value="ECO:0007669"/>
    <property type="project" value="UniProtKB-KW"/>
</dbReference>
<dbReference type="UniPathway" id="UPA00140">
    <property type="reaction ID" value="UER00205"/>
</dbReference>
<dbReference type="InterPro" id="IPR002891">
    <property type="entry name" value="APS"/>
</dbReference>
<dbReference type="GO" id="GO:0004020">
    <property type="term" value="F:adenylylsulfate kinase activity"/>
    <property type="evidence" value="ECO:0007669"/>
    <property type="project" value="UniProtKB-EC"/>
</dbReference>
<comment type="function">
    <text evidence="12">Catalyzes the synthesis of activated sulfate.</text>
</comment>
<evidence type="ECO:0000256" key="7">
    <source>
        <dbReference type="ARBA" id="ARBA00022741"/>
    </source>
</evidence>
<evidence type="ECO:0000256" key="10">
    <source>
        <dbReference type="ARBA" id="ARBA00023167"/>
    </source>
</evidence>
<dbReference type="EC" id="2.7.1.25" evidence="4 12"/>
<dbReference type="HAMAP" id="MF_00065">
    <property type="entry name" value="Adenylyl_sulf_kinase"/>
    <property type="match status" value="1"/>
</dbReference>
<organism evidence="14 15">
    <name type="scientific">Pichia membranifaciens NRRL Y-2026</name>
    <dbReference type="NCBI Taxonomy" id="763406"/>
    <lineage>
        <taxon>Eukaryota</taxon>
        <taxon>Fungi</taxon>
        <taxon>Dikarya</taxon>
        <taxon>Ascomycota</taxon>
        <taxon>Saccharomycotina</taxon>
        <taxon>Pichiomycetes</taxon>
        <taxon>Pichiales</taxon>
        <taxon>Pichiaceae</taxon>
        <taxon>Pichia</taxon>
    </lineage>
</organism>
<evidence type="ECO:0000256" key="6">
    <source>
        <dbReference type="ARBA" id="ARBA00022679"/>
    </source>
</evidence>
<proteinExistence type="inferred from homology"/>